<dbReference type="Pfam" id="PF13516">
    <property type="entry name" value="LRR_6"/>
    <property type="match status" value="4"/>
</dbReference>
<dbReference type="InterPro" id="IPR052394">
    <property type="entry name" value="LRR-containing"/>
</dbReference>
<proteinExistence type="predicted"/>
<organism evidence="1 2">
    <name type="scientific">Dictyostelium firmibasis</name>
    <dbReference type="NCBI Taxonomy" id="79012"/>
    <lineage>
        <taxon>Eukaryota</taxon>
        <taxon>Amoebozoa</taxon>
        <taxon>Evosea</taxon>
        <taxon>Eumycetozoa</taxon>
        <taxon>Dictyostelia</taxon>
        <taxon>Dictyosteliales</taxon>
        <taxon>Dictyosteliaceae</taxon>
        <taxon>Dictyostelium</taxon>
    </lineage>
</organism>
<protein>
    <recommendedName>
        <fullName evidence="3">F-box domain-containing protein</fullName>
    </recommendedName>
</protein>
<evidence type="ECO:0000313" key="1">
    <source>
        <dbReference type="EMBL" id="KAK5576921.1"/>
    </source>
</evidence>
<evidence type="ECO:0008006" key="3">
    <source>
        <dbReference type="Google" id="ProtNLM"/>
    </source>
</evidence>
<dbReference type="SMART" id="SM00368">
    <property type="entry name" value="LRR_RI"/>
    <property type="match status" value="5"/>
</dbReference>
<gene>
    <name evidence="1" type="ORF">RB653_001858</name>
</gene>
<dbReference type="SUPFAM" id="SSF52047">
    <property type="entry name" value="RNI-like"/>
    <property type="match status" value="1"/>
</dbReference>
<keyword evidence="2" id="KW-1185">Reference proteome</keyword>
<dbReference type="PANTHER" id="PTHR24114">
    <property type="entry name" value="LEUCINE RICH REPEAT FAMILY PROTEIN"/>
    <property type="match status" value="1"/>
</dbReference>
<name>A0AAN7YS50_9MYCE</name>
<dbReference type="AlphaFoldDB" id="A0AAN7YS50"/>
<reference evidence="1 2" key="1">
    <citation type="submission" date="2023-11" db="EMBL/GenBank/DDBJ databases">
        <title>Dfirmibasis_genome.</title>
        <authorList>
            <person name="Edelbroek B."/>
            <person name="Kjellin J."/>
            <person name="Jerlstrom-Hultqvist J."/>
            <person name="Soderbom F."/>
        </authorList>
    </citation>
    <scope>NUCLEOTIDE SEQUENCE [LARGE SCALE GENOMIC DNA]</scope>
    <source>
        <strain evidence="1 2">TNS-C-14</strain>
    </source>
</reference>
<dbReference type="InterPro" id="IPR032675">
    <property type="entry name" value="LRR_dom_sf"/>
</dbReference>
<dbReference type="InterPro" id="IPR001611">
    <property type="entry name" value="Leu-rich_rpt"/>
</dbReference>
<sequence>MDTEMYIEKDIYVECLNDIGMLEIENDEFFMSPYIRGQRVIHKVLPMHIMQTIFYYTLTLGEFNCNEESVLKTWDSRNEDRFSLEMVCKRWCSIIKASCRSLVLSLNNLEANTFRITHFTYLKKLEIINNVNNDSDYSDYDTSDDEDTKDYSNNDLYYDYFDQRKNITYRRRKRVPNKNSDKLARCLSTTIQLSLPNLSTLNLSMSNLKERHIETIKSALASNKNIKKINLDGCPIGDQGVVFLSEILESNNTIRQLDLQSCGSINGLEYLGRAISNNNTLEKLIWSYNQSNYTSVICLSNGLRNNHSQIKSLILRACDIEGWGALSLSDTLAINKSLRELDLGSNQLGDAGAIALASKINSHPSLSILDLSSNLISTEGIDKILLSIQSNKTLTNLNLSRNQLDLSIPLENLTSSLELNKNLISLNLSECDLQNFHFKQISIALQSNKKLKKLNLSKNNFTIIEPFITIIQSNKNLKSIYISKHKFKSNELFILLNHIFKLNDSIKLDNGEVVNIDIPSIVHQLEYIDLSQSHDPLTKNIILLLREFRKVNNITKIKI</sequence>
<evidence type="ECO:0000313" key="2">
    <source>
        <dbReference type="Proteomes" id="UP001344447"/>
    </source>
</evidence>
<dbReference type="Gene3D" id="3.80.10.10">
    <property type="entry name" value="Ribonuclease Inhibitor"/>
    <property type="match status" value="3"/>
</dbReference>
<comment type="caution">
    <text evidence="1">The sequence shown here is derived from an EMBL/GenBank/DDBJ whole genome shotgun (WGS) entry which is preliminary data.</text>
</comment>
<dbReference type="EMBL" id="JAVFKY010000004">
    <property type="protein sequence ID" value="KAK5576921.1"/>
    <property type="molecule type" value="Genomic_DNA"/>
</dbReference>
<dbReference type="Proteomes" id="UP001344447">
    <property type="component" value="Unassembled WGS sequence"/>
</dbReference>
<accession>A0AAN7YS50</accession>
<dbReference type="PANTHER" id="PTHR24114:SF2">
    <property type="entry name" value="F-BOX DOMAIN-CONTAINING PROTEIN-RELATED"/>
    <property type="match status" value="1"/>
</dbReference>